<reference evidence="2" key="2">
    <citation type="submission" date="2021-04" db="EMBL/GenBank/DDBJ databases">
        <authorList>
            <person name="Gilroy R."/>
        </authorList>
    </citation>
    <scope>NUCLEOTIDE SEQUENCE</scope>
    <source>
        <strain evidence="2">5790</strain>
    </source>
</reference>
<feature type="transmembrane region" description="Helical" evidence="1">
    <location>
        <begin position="51"/>
        <end position="73"/>
    </location>
</feature>
<dbReference type="InterPro" id="IPR043765">
    <property type="entry name" value="DUF5711"/>
</dbReference>
<sequence length="407" mass="44524">MKFDINKEFSFSQIGAAFKDKFGAFMGFISRLDNSSIKTVKIKNRSVRINALRLGFIAAVLAAMVALFINLVVIPNTTYRAYSGIEFDTGGDYIRHAFGDDILLLNNSGLRMVDNKGRNVWQIDATFTCPTVDIAGNYALVADLDGNNTLTLYNRDGETVTSYEISTDILAAKVNKRGIAAAAINEEGYMGSAVVYDRNGNEIFKWNSGEGYIIDVDISNDGRSVAVAQMMSDGTEAYSRIHILNISNGEETAGFVCDGDLVAKVCFDSSDNLTAIAQDCVYNITKRGRENFKIDLAGKSASEYDVENGDYLLFLCSDSRGNSTLEIYSKRGKYLGSYVSADTINNIAAFEKNIVVSTSRDVLSLSRKGKVRKTINISHDIMSIGIYGNGRNVLVLGGYTADIVRIK</sequence>
<name>A0A9D1TMN6_9FIRM</name>
<keyword evidence="1" id="KW-1133">Transmembrane helix</keyword>
<protein>
    <submittedName>
        <fullName evidence="2">Uncharacterized protein</fullName>
    </submittedName>
</protein>
<accession>A0A9D1TMN6</accession>
<dbReference type="Pfam" id="PF18975">
    <property type="entry name" value="DUF5711"/>
    <property type="match status" value="1"/>
</dbReference>
<dbReference type="InterPro" id="IPR015943">
    <property type="entry name" value="WD40/YVTN_repeat-like_dom_sf"/>
</dbReference>
<dbReference type="EMBL" id="DXIJ01000078">
    <property type="protein sequence ID" value="HIV85938.1"/>
    <property type="molecule type" value="Genomic_DNA"/>
</dbReference>
<organism evidence="2 3">
    <name type="scientific">Candidatus Monoglobus merdigallinarum</name>
    <dbReference type="NCBI Taxonomy" id="2838698"/>
    <lineage>
        <taxon>Bacteria</taxon>
        <taxon>Bacillati</taxon>
        <taxon>Bacillota</taxon>
        <taxon>Clostridia</taxon>
        <taxon>Monoglobales</taxon>
        <taxon>Monoglobaceae</taxon>
        <taxon>Monoglobus</taxon>
    </lineage>
</organism>
<dbReference type="SUPFAM" id="SSF69322">
    <property type="entry name" value="Tricorn protease domain 2"/>
    <property type="match status" value="1"/>
</dbReference>
<keyword evidence="1" id="KW-0472">Membrane</keyword>
<gene>
    <name evidence="2" type="ORF">H9900_03915</name>
</gene>
<dbReference type="Proteomes" id="UP000824162">
    <property type="component" value="Unassembled WGS sequence"/>
</dbReference>
<dbReference type="AlphaFoldDB" id="A0A9D1TMN6"/>
<evidence type="ECO:0000313" key="2">
    <source>
        <dbReference type="EMBL" id="HIV85938.1"/>
    </source>
</evidence>
<evidence type="ECO:0000313" key="3">
    <source>
        <dbReference type="Proteomes" id="UP000824162"/>
    </source>
</evidence>
<evidence type="ECO:0000256" key="1">
    <source>
        <dbReference type="SAM" id="Phobius"/>
    </source>
</evidence>
<keyword evidence="1" id="KW-0812">Transmembrane</keyword>
<reference evidence="2" key="1">
    <citation type="journal article" date="2021" name="PeerJ">
        <title>Extensive microbial diversity within the chicken gut microbiome revealed by metagenomics and culture.</title>
        <authorList>
            <person name="Gilroy R."/>
            <person name="Ravi A."/>
            <person name="Getino M."/>
            <person name="Pursley I."/>
            <person name="Horton D.L."/>
            <person name="Alikhan N.F."/>
            <person name="Baker D."/>
            <person name="Gharbi K."/>
            <person name="Hall N."/>
            <person name="Watson M."/>
            <person name="Adriaenssens E.M."/>
            <person name="Foster-Nyarko E."/>
            <person name="Jarju S."/>
            <person name="Secka A."/>
            <person name="Antonio M."/>
            <person name="Oren A."/>
            <person name="Chaudhuri R.R."/>
            <person name="La Ragione R."/>
            <person name="Hildebrand F."/>
            <person name="Pallen M.J."/>
        </authorList>
    </citation>
    <scope>NUCLEOTIDE SEQUENCE</scope>
    <source>
        <strain evidence="2">5790</strain>
    </source>
</reference>
<proteinExistence type="predicted"/>
<comment type="caution">
    <text evidence="2">The sequence shown here is derived from an EMBL/GenBank/DDBJ whole genome shotgun (WGS) entry which is preliminary data.</text>
</comment>
<dbReference type="Gene3D" id="2.130.10.10">
    <property type="entry name" value="YVTN repeat-like/Quinoprotein amine dehydrogenase"/>
    <property type="match status" value="1"/>
</dbReference>